<reference evidence="1 2" key="1">
    <citation type="journal article" date="2014" name="BMC Genomics">
        <title>Complete genome sequence of producer of the glycopeptide antibiotic Aculeximycin Kutzneria albida DSM 43870T, a representative of minor genus of Pseudonocardiaceae.</title>
        <authorList>
            <person name="Rebets Y."/>
            <person name="Tokovenko B."/>
            <person name="Lushchyk I."/>
            <person name="Ruckert C."/>
            <person name="Zaburannyi N."/>
            <person name="Bechthold A."/>
            <person name="Kalinowski J."/>
            <person name="Luzhetskyy A."/>
        </authorList>
    </citation>
    <scope>NUCLEOTIDE SEQUENCE [LARGE SCALE GENOMIC DNA]</scope>
    <source>
        <strain evidence="1">DSM 43870</strain>
    </source>
</reference>
<dbReference type="GO" id="GO:0006281">
    <property type="term" value="P:DNA repair"/>
    <property type="evidence" value="ECO:0007669"/>
    <property type="project" value="InterPro"/>
</dbReference>
<dbReference type="EMBL" id="CP007155">
    <property type="protein sequence ID" value="AHH98270.1"/>
    <property type="molecule type" value="Genomic_DNA"/>
</dbReference>
<gene>
    <name evidence="1" type="ORF">KALB_4908</name>
</gene>
<evidence type="ECO:0000313" key="1">
    <source>
        <dbReference type="EMBL" id="AHH98270.1"/>
    </source>
</evidence>
<dbReference type="InterPro" id="IPR036614">
    <property type="entry name" value="RusA-like_sf"/>
</dbReference>
<name>W5WBZ1_9PSEU</name>
<proteinExistence type="predicted"/>
<dbReference type="GO" id="GO:0000287">
    <property type="term" value="F:magnesium ion binding"/>
    <property type="evidence" value="ECO:0007669"/>
    <property type="project" value="InterPro"/>
</dbReference>
<sequence length="149" mass="16263">MTATVTPMLEVFVPGRPAPQGSKRHVGGGVMIEMSKAVKPWREDIRWTVIDAMRKTGHRGFTTGVPLVAKFEFVLPRPLSAPKRSTPPAVKRPDLDKLTRAVCDALTYAGLWADDSQVVDMHPSKRIAEPGEQPGCHIRVAALIEEAAS</sequence>
<dbReference type="RefSeq" id="WP_042220732.1">
    <property type="nucleotide sequence ID" value="NZ_CP007155.1"/>
</dbReference>
<dbReference type="GO" id="GO:0006310">
    <property type="term" value="P:DNA recombination"/>
    <property type="evidence" value="ECO:0007669"/>
    <property type="project" value="InterPro"/>
</dbReference>
<protein>
    <submittedName>
        <fullName evidence="1">Uncharacterized protein</fullName>
    </submittedName>
</protein>
<keyword evidence="2" id="KW-1185">Reference proteome</keyword>
<dbReference type="AlphaFoldDB" id="W5WBZ1"/>
<dbReference type="HOGENOM" id="CLU_135593_1_0_11"/>
<accession>W5WBZ1</accession>
<dbReference type="eggNOG" id="ENOG503302I">
    <property type="taxonomic scope" value="Bacteria"/>
</dbReference>
<dbReference type="Pfam" id="PF05866">
    <property type="entry name" value="RusA"/>
    <property type="match status" value="1"/>
</dbReference>
<dbReference type="InterPro" id="IPR008822">
    <property type="entry name" value="Endonuclease_RusA-like"/>
</dbReference>
<dbReference type="STRING" id="1449976.KALB_4908"/>
<dbReference type="Gene3D" id="3.30.1330.70">
    <property type="entry name" value="Holliday junction resolvase RusA"/>
    <property type="match status" value="1"/>
</dbReference>
<organism evidence="1 2">
    <name type="scientific">Kutzneria albida DSM 43870</name>
    <dbReference type="NCBI Taxonomy" id="1449976"/>
    <lineage>
        <taxon>Bacteria</taxon>
        <taxon>Bacillati</taxon>
        <taxon>Actinomycetota</taxon>
        <taxon>Actinomycetes</taxon>
        <taxon>Pseudonocardiales</taxon>
        <taxon>Pseudonocardiaceae</taxon>
        <taxon>Kutzneria</taxon>
    </lineage>
</organism>
<dbReference type="Proteomes" id="UP000019225">
    <property type="component" value="Chromosome"/>
</dbReference>
<dbReference type="KEGG" id="kal:KALB_4908"/>
<dbReference type="SUPFAM" id="SSF103084">
    <property type="entry name" value="Holliday junction resolvase RusA"/>
    <property type="match status" value="1"/>
</dbReference>
<evidence type="ECO:0000313" key="2">
    <source>
        <dbReference type="Proteomes" id="UP000019225"/>
    </source>
</evidence>